<dbReference type="Gramene" id="KMS93370">
    <property type="protein sequence ID" value="KMS93370"/>
    <property type="gene ID" value="BVRB_032170"/>
</dbReference>
<proteinExistence type="predicted"/>
<gene>
    <name evidence="1" type="ORF">BVRB_032170</name>
</gene>
<feature type="non-terminal residue" evidence="1">
    <location>
        <position position="61"/>
    </location>
</feature>
<reference evidence="1 2" key="1">
    <citation type="journal article" date="2014" name="Nature">
        <title>The genome of the recently domesticated crop plant sugar beet (Beta vulgaris).</title>
        <authorList>
            <person name="Dohm J.C."/>
            <person name="Minoche A.E."/>
            <person name="Holtgrawe D."/>
            <person name="Capella-Gutierrez S."/>
            <person name="Zakrzewski F."/>
            <person name="Tafer H."/>
            <person name="Rupp O."/>
            <person name="Sorensen T.R."/>
            <person name="Stracke R."/>
            <person name="Reinhardt R."/>
            <person name="Goesmann A."/>
            <person name="Kraft T."/>
            <person name="Schulz B."/>
            <person name="Stadler P.F."/>
            <person name="Schmidt T."/>
            <person name="Gabaldon T."/>
            <person name="Lehrach H."/>
            <person name="Weisshaar B."/>
            <person name="Himmelbauer H."/>
        </authorList>
    </citation>
    <scope>NUCLEOTIDE SEQUENCE [LARGE SCALE GENOMIC DNA]</scope>
    <source>
        <tissue evidence="1">Taproot</tissue>
    </source>
</reference>
<evidence type="ECO:0000313" key="1">
    <source>
        <dbReference type="EMBL" id="KMS93370.1"/>
    </source>
</evidence>
<organism evidence="1 2">
    <name type="scientific">Beta vulgaris subsp. vulgaris</name>
    <name type="common">Beet</name>
    <dbReference type="NCBI Taxonomy" id="3555"/>
    <lineage>
        <taxon>Eukaryota</taxon>
        <taxon>Viridiplantae</taxon>
        <taxon>Streptophyta</taxon>
        <taxon>Embryophyta</taxon>
        <taxon>Tracheophyta</taxon>
        <taxon>Spermatophyta</taxon>
        <taxon>Magnoliopsida</taxon>
        <taxon>eudicotyledons</taxon>
        <taxon>Gunneridae</taxon>
        <taxon>Pentapetalae</taxon>
        <taxon>Caryophyllales</taxon>
        <taxon>Chenopodiaceae</taxon>
        <taxon>Betoideae</taxon>
        <taxon>Beta</taxon>
    </lineage>
</organism>
<dbReference type="EMBL" id="KQ103438">
    <property type="protein sequence ID" value="KMS93370.1"/>
    <property type="molecule type" value="Genomic_DNA"/>
</dbReference>
<dbReference type="AlphaFoldDB" id="A0A0J8DRK4"/>
<protein>
    <submittedName>
        <fullName evidence="1">Uncharacterized protein</fullName>
    </submittedName>
</protein>
<evidence type="ECO:0000313" key="2">
    <source>
        <dbReference type="Proteomes" id="UP000035740"/>
    </source>
</evidence>
<accession>A0A0J8DRK4</accession>
<sequence length="61" mass="6634">MVNAFNSASDLAIVQRSADELALSESSSNCVSASASLSQVALLEEDLTQKRYFPKHQFDVN</sequence>
<keyword evidence="2" id="KW-1185">Reference proteome</keyword>
<name>A0A0J8DRK4_BETVV</name>
<dbReference type="Proteomes" id="UP000035740">
    <property type="component" value="Unassembled WGS sequence"/>
</dbReference>